<dbReference type="PIRSF" id="PIRSF000882">
    <property type="entry name" value="DSB_repair_MRE11"/>
    <property type="match status" value="1"/>
</dbReference>
<keyword evidence="15 16" id="KW-0469">Meiosis</keyword>
<dbReference type="Gene3D" id="3.30.110.110">
    <property type="entry name" value="Mre11, capping domain"/>
    <property type="match status" value="1"/>
</dbReference>
<dbReference type="InterPro" id="IPR003701">
    <property type="entry name" value="Mre11"/>
</dbReference>
<dbReference type="InterPro" id="IPR029052">
    <property type="entry name" value="Metallo-depent_PP-like"/>
</dbReference>
<comment type="subcellular location">
    <subcellularLocation>
        <location evidence="3">Chromosome</location>
    </subcellularLocation>
    <subcellularLocation>
        <location evidence="2 16">Nucleus</location>
    </subcellularLocation>
</comment>
<protein>
    <recommendedName>
        <fullName evidence="16">Double-strand break repair protein</fullName>
    </recommendedName>
</protein>
<dbReference type="eggNOG" id="KOG2310">
    <property type="taxonomic scope" value="Eukaryota"/>
</dbReference>
<keyword evidence="7" id="KW-0479">Metal-binding</keyword>
<dbReference type="GO" id="GO:0042138">
    <property type="term" value="P:meiotic DNA double-strand break formation"/>
    <property type="evidence" value="ECO:0007669"/>
    <property type="project" value="TreeGrafter"/>
</dbReference>
<comment type="function">
    <text evidence="16">Core component of the MRN complex, which plays a central role in double-strand break (DSB) repair, DNA recombination, maintenance of telomere integrity and meiosis. The MRN complex is involved in the repair of DNA double-strand breaks (DSBs) via homologous recombination (HR), an error-free mechanism which primarily occurs during S and G2 phases. The complex (1) mediates the end resection of damaged DNA, which generates proper single-stranded DNA, a key initial steps in HR, and is (2) required for the recruitment of other repair factors and efficient activation of ATM and ATR upon DNA damage. Within the MRN complex, MRE11 possesses both single-strand endonuclease activity and double-strand-specific 3'-5' exonuclease activity. MRE11 first endonucleolytically cleaves the 5' strand at DNA DSB ends to prevent non-homologous end joining (NHEJ) and licence HR. It then generates a single-stranded DNA gap via 3' to 5' exonucleolytic degradation, which is required for single-strand invasion and recombination.</text>
</comment>
<dbReference type="HOGENOM" id="CLU_009535_3_0_1"/>
<dbReference type="Gene3D" id="3.60.21.10">
    <property type="match status" value="1"/>
</dbReference>
<evidence type="ECO:0000256" key="12">
    <source>
        <dbReference type="ARBA" id="ARBA00023204"/>
    </source>
</evidence>
<dbReference type="FunFam" id="3.60.21.10:FF:000011">
    <property type="entry name" value="Double-strand break repair protein"/>
    <property type="match status" value="1"/>
</dbReference>
<dbReference type="AlphaFoldDB" id="M3JWE8"/>
<dbReference type="GO" id="GO:0000014">
    <property type="term" value="F:single-stranded DNA endodeoxyribonuclease activity"/>
    <property type="evidence" value="ECO:0007669"/>
    <property type="project" value="TreeGrafter"/>
</dbReference>
<evidence type="ECO:0000256" key="5">
    <source>
        <dbReference type="ARBA" id="ARBA00022454"/>
    </source>
</evidence>
<gene>
    <name evidence="21" type="ORF">G210_2412</name>
</gene>
<keyword evidence="22" id="KW-1185">Reference proteome</keyword>
<dbReference type="GO" id="GO:0000723">
    <property type="term" value="P:telomere maintenance"/>
    <property type="evidence" value="ECO:0007669"/>
    <property type="project" value="TreeGrafter"/>
</dbReference>
<dbReference type="InterPro" id="IPR007281">
    <property type="entry name" value="Mre11_DNA-bd"/>
</dbReference>
<dbReference type="SUPFAM" id="SSF56300">
    <property type="entry name" value="Metallo-dependent phosphatases"/>
    <property type="match status" value="1"/>
</dbReference>
<comment type="caution">
    <text evidence="21">The sequence shown here is derived from an EMBL/GenBank/DDBJ whole genome shotgun (WGS) entry which is preliminary data.</text>
</comment>
<dbReference type="GO" id="GO:0031573">
    <property type="term" value="P:mitotic intra-S DNA damage checkpoint signaling"/>
    <property type="evidence" value="ECO:0007669"/>
    <property type="project" value="TreeGrafter"/>
</dbReference>
<dbReference type="EMBL" id="AOGT01001642">
    <property type="protein sequence ID" value="EMG47280.1"/>
    <property type="molecule type" value="Genomic_DNA"/>
</dbReference>
<sequence length="627" mass="70415">MPLVDRIEPGPDTVSILLTTDNHVGVNESDPIRGDDAWKTFEEITQLAKTKDVDMLVHGGDLFHISKPTKKSMYHVIKSIRTNCMGDRPCELEFLSDPSYLSNGVDEVNYEDPNLNIATPFFAISGNHDDATGESFLSAIDLLAVSGLINHFGKVQDNDEIKVSPVLLQKGTTKLALYGMSSLRDERLHRLFRDGCVKFQRPDVQTDEWFNFLAFHQNRAEHNFISTIPENFLPSFLNFILWGHEHECIPHPVHNPQMGFDVLQGGSSVATQLSEGESAPKHVYVMNIKGKDYSLESIELKTVRPFVLREIELSKTDLIPGAASKADVIAFLTEEAEKAIEKANESFKRNNSDLFEGGKTPEIPLPLIRLRVEYSGGFEIENVTRFSNRFVGKVANVNDVVQFYKKKAPRAESKLAKKTKYDVDLIEEKLTERKTTELQLQDIISDFLKQTQLALVPESGINEAVKKFIENEDKSALNQFITTEVKKETKALLNIDIDESEFHGSDEKHAKNAFKHVLSQLKESDTPIDLDFVVESEPASTTKTKGRKKAASSNAKTKSKDKILESDDSDLDMFIAEDSVPPKAKSSRSRSSKNSYAEDFEILSDEDDYTPPVKKVGRSRASAARRR</sequence>
<evidence type="ECO:0000259" key="20">
    <source>
        <dbReference type="SMART" id="SM01347"/>
    </source>
</evidence>
<dbReference type="InterPro" id="IPR038487">
    <property type="entry name" value="Mre11_capping_dom"/>
</dbReference>
<dbReference type="GO" id="GO:0097552">
    <property type="term" value="P:mitochondrial double-strand break repair via homologous recombination"/>
    <property type="evidence" value="ECO:0007669"/>
    <property type="project" value="TreeGrafter"/>
</dbReference>
<evidence type="ECO:0000256" key="4">
    <source>
        <dbReference type="ARBA" id="ARBA00009028"/>
    </source>
</evidence>
<name>M3JWE8_CANMX</name>
<comment type="cofactor">
    <cofactor evidence="1 16">
        <name>Mn(2+)</name>
        <dbReference type="ChEBI" id="CHEBI:29035"/>
    </cofactor>
</comment>
<keyword evidence="8 16" id="KW-0255">Endonuclease</keyword>
<evidence type="ECO:0000256" key="7">
    <source>
        <dbReference type="ARBA" id="ARBA00022723"/>
    </source>
</evidence>
<dbReference type="NCBIfam" id="TIGR00583">
    <property type="entry name" value="mre11"/>
    <property type="match status" value="1"/>
</dbReference>
<feature type="domain" description="Mre11 DNA-binding" evidence="20">
    <location>
        <begin position="293"/>
        <end position="468"/>
    </location>
</feature>
<dbReference type="FunFam" id="3.30.110.110:FF:000004">
    <property type="entry name" value="Double-strand break repair protein"/>
    <property type="match status" value="1"/>
</dbReference>
<comment type="similarity">
    <text evidence="4 16 18">Belongs to the MRE11/RAD32 family.</text>
</comment>
<dbReference type="STRING" id="1245528.M3JWE8"/>
<dbReference type="Pfam" id="PF00149">
    <property type="entry name" value="Metallophos"/>
    <property type="match status" value="1"/>
</dbReference>
<dbReference type="GO" id="GO:0030870">
    <property type="term" value="C:Mre11 complex"/>
    <property type="evidence" value="ECO:0007669"/>
    <property type="project" value="UniProtKB-UniRule"/>
</dbReference>
<dbReference type="CDD" id="cd00840">
    <property type="entry name" value="MPP_Mre11_N"/>
    <property type="match status" value="1"/>
</dbReference>
<keyword evidence="6 16" id="KW-0540">Nuclease</keyword>
<evidence type="ECO:0000256" key="19">
    <source>
        <dbReference type="SAM" id="MobiDB-lite"/>
    </source>
</evidence>
<evidence type="ECO:0000256" key="8">
    <source>
        <dbReference type="ARBA" id="ARBA00022759"/>
    </source>
</evidence>
<keyword evidence="5" id="KW-0158">Chromosome</keyword>
<accession>M3JWE8</accession>
<organism evidence="21 22">
    <name type="scientific">Candida maltosa (strain Xu316)</name>
    <name type="common">Yeast</name>
    <dbReference type="NCBI Taxonomy" id="1245528"/>
    <lineage>
        <taxon>Eukaryota</taxon>
        <taxon>Fungi</taxon>
        <taxon>Dikarya</taxon>
        <taxon>Ascomycota</taxon>
        <taxon>Saccharomycotina</taxon>
        <taxon>Pichiomycetes</taxon>
        <taxon>Debaryomycetaceae</taxon>
        <taxon>Candida/Lodderomyces clade</taxon>
        <taxon>Candida</taxon>
    </lineage>
</organism>
<dbReference type="GO" id="GO:0030145">
    <property type="term" value="F:manganese ion binding"/>
    <property type="evidence" value="ECO:0007669"/>
    <property type="project" value="UniProtKB-UniRule"/>
</dbReference>
<evidence type="ECO:0000256" key="18">
    <source>
        <dbReference type="RuleBase" id="RU003447"/>
    </source>
</evidence>
<evidence type="ECO:0000256" key="15">
    <source>
        <dbReference type="ARBA" id="ARBA00023254"/>
    </source>
</evidence>
<evidence type="ECO:0000256" key="17">
    <source>
        <dbReference type="PIRSR" id="PIRSR000882-1"/>
    </source>
</evidence>
<feature type="active site" description="Proton donor" evidence="17">
    <location>
        <position position="128"/>
    </location>
</feature>
<dbReference type="Pfam" id="PF04152">
    <property type="entry name" value="Mre11_DNA_bind"/>
    <property type="match status" value="1"/>
</dbReference>
<proteinExistence type="inferred from homology"/>
<keyword evidence="11 16" id="KW-0269">Exonuclease</keyword>
<feature type="compositionally biased region" description="Acidic residues" evidence="19">
    <location>
        <begin position="598"/>
        <end position="609"/>
    </location>
</feature>
<feature type="region of interest" description="Disordered" evidence="19">
    <location>
        <begin position="537"/>
        <end position="627"/>
    </location>
</feature>
<evidence type="ECO:0000256" key="2">
    <source>
        <dbReference type="ARBA" id="ARBA00004123"/>
    </source>
</evidence>
<evidence type="ECO:0000256" key="11">
    <source>
        <dbReference type="ARBA" id="ARBA00022839"/>
    </source>
</evidence>
<dbReference type="PANTHER" id="PTHR10139">
    <property type="entry name" value="DOUBLE-STRAND BREAK REPAIR PROTEIN MRE11"/>
    <property type="match status" value="1"/>
</dbReference>
<dbReference type="PANTHER" id="PTHR10139:SF1">
    <property type="entry name" value="DOUBLE-STRAND BREAK REPAIR PROTEIN MRE11"/>
    <property type="match status" value="1"/>
</dbReference>
<evidence type="ECO:0000256" key="10">
    <source>
        <dbReference type="ARBA" id="ARBA00022801"/>
    </source>
</evidence>
<evidence type="ECO:0000256" key="3">
    <source>
        <dbReference type="ARBA" id="ARBA00004286"/>
    </source>
</evidence>
<dbReference type="OrthoDB" id="30417at2759"/>
<dbReference type="InterPro" id="IPR004843">
    <property type="entry name" value="Calcineurin-like_PHP"/>
</dbReference>
<evidence type="ECO:0000256" key="6">
    <source>
        <dbReference type="ARBA" id="ARBA00022722"/>
    </source>
</evidence>
<dbReference type="GO" id="GO:0035861">
    <property type="term" value="C:site of double-strand break"/>
    <property type="evidence" value="ECO:0007669"/>
    <property type="project" value="TreeGrafter"/>
</dbReference>
<keyword evidence="10 16" id="KW-0378">Hydrolase</keyword>
<dbReference type="GO" id="GO:0008296">
    <property type="term" value="F:3'-5'-DNA exonuclease activity"/>
    <property type="evidence" value="ECO:0007669"/>
    <property type="project" value="InterPro"/>
</dbReference>
<reference evidence="21 22" key="1">
    <citation type="submission" date="2013-02" db="EMBL/GenBank/DDBJ databases">
        <title>Genome sequence of Candida maltosa Xu316, a potential industrial strain for xylitol and ethanol production.</title>
        <authorList>
            <person name="Yu J."/>
            <person name="Wang Q."/>
            <person name="Geng X."/>
            <person name="Bao W."/>
            <person name="He P."/>
            <person name="Cai J."/>
        </authorList>
    </citation>
    <scope>NUCLEOTIDE SEQUENCE [LARGE SCALE GENOMIC DNA]</scope>
    <source>
        <strain evidence="22">Xu316</strain>
    </source>
</reference>
<dbReference type="OMA" id="QNHTGHT"/>
<evidence type="ECO:0000256" key="13">
    <source>
        <dbReference type="ARBA" id="ARBA00023211"/>
    </source>
</evidence>
<evidence type="ECO:0000313" key="21">
    <source>
        <dbReference type="EMBL" id="EMG47280.1"/>
    </source>
</evidence>
<dbReference type="SMART" id="SM01347">
    <property type="entry name" value="Mre11_DNA_bind"/>
    <property type="match status" value="1"/>
</dbReference>
<dbReference type="InterPro" id="IPR041796">
    <property type="entry name" value="Mre11_N"/>
</dbReference>
<evidence type="ECO:0000256" key="14">
    <source>
        <dbReference type="ARBA" id="ARBA00023242"/>
    </source>
</evidence>
<keyword evidence="12 16" id="KW-0234">DNA repair</keyword>
<dbReference type="Proteomes" id="UP000011777">
    <property type="component" value="Unassembled WGS sequence"/>
</dbReference>
<evidence type="ECO:0000256" key="16">
    <source>
        <dbReference type="PIRNR" id="PIRNR000882"/>
    </source>
</evidence>
<dbReference type="GO" id="GO:0006303">
    <property type="term" value="P:double-strand break repair via nonhomologous end joining"/>
    <property type="evidence" value="ECO:0007669"/>
    <property type="project" value="TreeGrafter"/>
</dbReference>
<keyword evidence="13 16" id="KW-0464">Manganese</keyword>
<feature type="compositionally biased region" description="Basic residues" evidence="19">
    <location>
        <begin position="615"/>
        <end position="627"/>
    </location>
</feature>
<keyword evidence="9 16" id="KW-0227">DNA damage</keyword>
<evidence type="ECO:0000256" key="9">
    <source>
        <dbReference type="ARBA" id="ARBA00022763"/>
    </source>
</evidence>
<keyword evidence="14 16" id="KW-0539">Nucleus</keyword>
<dbReference type="GO" id="GO:0007095">
    <property type="term" value="P:mitotic G2 DNA damage checkpoint signaling"/>
    <property type="evidence" value="ECO:0007669"/>
    <property type="project" value="TreeGrafter"/>
</dbReference>
<evidence type="ECO:0000313" key="22">
    <source>
        <dbReference type="Proteomes" id="UP000011777"/>
    </source>
</evidence>
<evidence type="ECO:0000256" key="1">
    <source>
        <dbReference type="ARBA" id="ARBA00001936"/>
    </source>
</evidence>
<dbReference type="GO" id="GO:0000724">
    <property type="term" value="P:double-strand break repair via homologous recombination"/>
    <property type="evidence" value="ECO:0007669"/>
    <property type="project" value="TreeGrafter"/>
</dbReference>